<organism evidence="1 2">
    <name type="scientific">Russula earlei</name>
    <dbReference type="NCBI Taxonomy" id="71964"/>
    <lineage>
        <taxon>Eukaryota</taxon>
        <taxon>Fungi</taxon>
        <taxon>Dikarya</taxon>
        <taxon>Basidiomycota</taxon>
        <taxon>Agaricomycotina</taxon>
        <taxon>Agaricomycetes</taxon>
        <taxon>Russulales</taxon>
        <taxon>Russulaceae</taxon>
        <taxon>Russula</taxon>
    </lineage>
</organism>
<gene>
    <name evidence="1" type="ORF">F5148DRAFT_970012</name>
</gene>
<sequence>MPLDGHALLVSQGWSGTGTGLRKGAISRPITAPQKRNLAGIGKDRDEAFPFWDHLFTVAASAIRIECFSSDDDEHGPQPDVISRPSTLELRQTSTGILSNRPPIIGSPVSSGATTPTPCSDATPGSSSAPRPSLLALAKREAARRALYSRFFRGPILGPDDVQSEMVKMELTATPQISSRRHHHDVIEGSSETRRNVDARAHGEDTLRGEDADKEERKRERRLRKDAERAARKVKRLKERSKGKGREEE</sequence>
<accession>A0ACC0UID1</accession>
<name>A0ACC0UID1_9AGAM</name>
<proteinExistence type="predicted"/>
<feature type="non-terminal residue" evidence="1">
    <location>
        <position position="249"/>
    </location>
</feature>
<dbReference type="Proteomes" id="UP001207468">
    <property type="component" value="Unassembled WGS sequence"/>
</dbReference>
<dbReference type="EMBL" id="JAGFNK010000039">
    <property type="protein sequence ID" value="KAI9510602.1"/>
    <property type="molecule type" value="Genomic_DNA"/>
</dbReference>
<comment type="caution">
    <text evidence="1">The sequence shown here is derived from an EMBL/GenBank/DDBJ whole genome shotgun (WGS) entry which is preliminary data.</text>
</comment>
<reference evidence="1" key="1">
    <citation type="submission" date="2021-03" db="EMBL/GenBank/DDBJ databases">
        <title>Evolutionary priming and transition to the ectomycorrhizal habit in an iconic lineage of mushroom-forming fungi: is preadaptation a requirement?</title>
        <authorList>
            <consortium name="DOE Joint Genome Institute"/>
            <person name="Looney B.P."/>
            <person name="Miyauchi S."/>
            <person name="Morin E."/>
            <person name="Drula E."/>
            <person name="Courty P.E."/>
            <person name="Chicoki N."/>
            <person name="Fauchery L."/>
            <person name="Kohler A."/>
            <person name="Kuo A."/>
            <person name="LaButti K."/>
            <person name="Pangilinan J."/>
            <person name="Lipzen A."/>
            <person name="Riley R."/>
            <person name="Andreopoulos W."/>
            <person name="He G."/>
            <person name="Johnson J."/>
            <person name="Barry K.W."/>
            <person name="Grigoriev I.V."/>
            <person name="Nagy L."/>
            <person name="Hibbett D."/>
            <person name="Henrissat B."/>
            <person name="Matheny P.B."/>
            <person name="Labbe J."/>
            <person name="Martin A.F."/>
        </authorList>
    </citation>
    <scope>NUCLEOTIDE SEQUENCE</scope>
    <source>
        <strain evidence="1">BPL698</strain>
    </source>
</reference>
<keyword evidence="2" id="KW-1185">Reference proteome</keyword>
<evidence type="ECO:0000313" key="2">
    <source>
        <dbReference type="Proteomes" id="UP001207468"/>
    </source>
</evidence>
<protein>
    <submittedName>
        <fullName evidence="1">Uncharacterized protein</fullName>
    </submittedName>
</protein>
<evidence type="ECO:0000313" key="1">
    <source>
        <dbReference type="EMBL" id="KAI9510602.1"/>
    </source>
</evidence>